<dbReference type="EMBL" id="JUFZ01000152">
    <property type="protein sequence ID" value="KIC05794.1"/>
    <property type="molecule type" value="Genomic_DNA"/>
</dbReference>
<reference evidence="1 2" key="1">
    <citation type="submission" date="2014-12" db="EMBL/GenBank/DDBJ databases">
        <title>Genome sequence of Morococcus cerebrosus.</title>
        <authorList>
            <person name="Shin S.-K."/>
            <person name="Yi H."/>
        </authorList>
    </citation>
    <scope>NUCLEOTIDE SEQUENCE [LARGE SCALE GENOMIC DNA]</scope>
    <source>
        <strain evidence="1 2">CIP 81.93</strain>
    </source>
</reference>
<comment type="caution">
    <text evidence="1">The sequence shown here is derived from an EMBL/GenBank/DDBJ whole genome shotgun (WGS) entry which is preliminary data.</text>
</comment>
<gene>
    <name evidence="1" type="ORF">MCC93_27430</name>
</gene>
<evidence type="ECO:0000313" key="2">
    <source>
        <dbReference type="Proteomes" id="UP000031390"/>
    </source>
</evidence>
<dbReference type="Proteomes" id="UP000031390">
    <property type="component" value="Unassembled WGS sequence"/>
</dbReference>
<sequence length="115" mass="12925">MSSENSGSLLRFFDMHYFSIHTQQGAHVGFFIMLPDDESETQPQSGRFAVKLQSEEGAVAEVLAPFGQTEIPQYWRVVKDRIELFFEDAPVGSLRNEYLTVSGQTFVLTDLTGAM</sequence>
<name>A0A0C1E231_9NEIS</name>
<accession>A0A0C1E231</accession>
<evidence type="ECO:0000313" key="1">
    <source>
        <dbReference type="EMBL" id="KIC05794.1"/>
    </source>
</evidence>
<dbReference type="NCBIfam" id="NF047841">
    <property type="entry name" value="HLGFF_fam"/>
    <property type="match status" value="1"/>
</dbReference>
<proteinExistence type="predicted"/>
<dbReference type="AlphaFoldDB" id="A0A0C1E231"/>
<protein>
    <submittedName>
        <fullName evidence="1">Uncharacterized protein</fullName>
    </submittedName>
</protein>
<dbReference type="InterPro" id="IPR058172">
    <property type="entry name" value="HLGFF_Neisseriales"/>
</dbReference>
<organism evidence="1 2">
    <name type="scientific">Morococcus cerebrosus</name>
    <dbReference type="NCBI Taxonomy" id="1056807"/>
    <lineage>
        <taxon>Bacteria</taxon>
        <taxon>Pseudomonadati</taxon>
        <taxon>Pseudomonadota</taxon>
        <taxon>Betaproteobacteria</taxon>
        <taxon>Neisseriales</taxon>
        <taxon>Neisseriaceae</taxon>
        <taxon>Morococcus</taxon>
    </lineage>
</organism>